<keyword evidence="2" id="KW-1185">Reference proteome</keyword>
<dbReference type="STRING" id="1121927.GOHSU_40_00170"/>
<dbReference type="OrthoDB" id="5244859at2"/>
<sequence length="234" mass="23715">MNAGAGPGPLRAVLSAGLDLALPTECGGCRRPGTPWCPRCAATVLDDPFPLRPGVRVGAPVWAMGRYRGALQSAVVELKEHRRTDLIPVLGRVLAHGLLRLAEWEQLAPGERLALIPAPTRPLSARRRGGDPVTAVARSAAGLLGPKVAVIPLLATRSWTRDSAGLTAGARMANLAGAVTLTGVPPPALRDGAAAVTTVLIDDVLTTGATAAAAAKVLAAEAVAVTAVAVLAGV</sequence>
<comment type="caution">
    <text evidence="1">The sequence shown here is derived from an EMBL/GenBank/DDBJ whole genome shotgun (WGS) entry which is preliminary data.</text>
</comment>
<accession>L7LEF2</accession>
<dbReference type="Proteomes" id="UP000053405">
    <property type="component" value="Unassembled WGS sequence"/>
</dbReference>
<evidence type="ECO:0000313" key="2">
    <source>
        <dbReference type="Proteomes" id="UP000053405"/>
    </source>
</evidence>
<evidence type="ECO:0000313" key="1">
    <source>
        <dbReference type="EMBL" id="GAC58433.1"/>
    </source>
</evidence>
<dbReference type="SUPFAM" id="SSF53271">
    <property type="entry name" value="PRTase-like"/>
    <property type="match status" value="1"/>
</dbReference>
<dbReference type="PANTHER" id="PTHR47505:SF1">
    <property type="entry name" value="DNA UTILIZATION PROTEIN YHGH"/>
    <property type="match status" value="1"/>
</dbReference>
<dbReference type="RefSeq" id="WP_005942547.1">
    <property type="nucleotide sequence ID" value="NZ_ATVK01000059.1"/>
</dbReference>
<organism evidence="1 2">
    <name type="scientific">Gordonia hirsuta DSM 44140 = NBRC 16056</name>
    <dbReference type="NCBI Taxonomy" id="1121927"/>
    <lineage>
        <taxon>Bacteria</taxon>
        <taxon>Bacillati</taxon>
        <taxon>Actinomycetota</taxon>
        <taxon>Actinomycetes</taxon>
        <taxon>Mycobacteriales</taxon>
        <taxon>Gordoniaceae</taxon>
        <taxon>Gordonia</taxon>
    </lineage>
</organism>
<dbReference type="InterPro" id="IPR051910">
    <property type="entry name" value="ComF/GntX_DNA_util-trans"/>
</dbReference>
<reference evidence="1 2" key="1">
    <citation type="submission" date="2012-12" db="EMBL/GenBank/DDBJ databases">
        <title>Whole genome shotgun sequence of Gordonia hirsuta NBRC 16056.</title>
        <authorList>
            <person name="Isaki-Nakamura S."/>
            <person name="Hosoyama A."/>
            <person name="Tsuchikane K."/>
            <person name="Katsumata H."/>
            <person name="Baba S."/>
            <person name="Yamazaki S."/>
            <person name="Fujita N."/>
        </authorList>
    </citation>
    <scope>NUCLEOTIDE SEQUENCE [LARGE SCALE GENOMIC DNA]</scope>
    <source>
        <strain evidence="1 2">NBRC 16056</strain>
    </source>
</reference>
<dbReference type="AlphaFoldDB" id="L7LEF2"/>
<protein>
    <recommendedName>
        <fullName evidence="3">Phosphoribosyltransferase domain-containing protein</fullName>
    </recommendedName>
</protein>
<evidence type="ECO:0008006" key="3">
    <source>
        <dbReference type="Google" id="ProtNLM"/>
    </source>
</evidence>
<dbReference type="EMBL" id="BANT01000040">
    <property type="protein sequence ID" value="GAC58433.1"/>
    <property type="molecule type" value="Genomic_DNA"/>
</dbReference>
<name>L7LEF2_9ACTN</name>
<proteinExistence type="predicted"/>
<dbReference type="PANTHER" id="PTHR47505">
    <property type="entry name" value="DNA UTILIZATION PROTEIN YHGH"/>
    <property type="match status" value="1"/>
</dbReference>
<dbReference type="eggNOG" id="COG1040">
    <property type="taxonomic scope" value="Bacteria"/>
</dbReference>
<dbReference type="Gene3D" id="3.40.50.2020">
    <property type="match status" value="1"/>
</dbReference>
<gene>
    <name evidence="1" type="ORF">GOHSU_40_00170</name>
</gene>
<dbReference type="InterPro" id="IPR029057">
    <property type="entry name" value="PRTase-like"/>
</dbReference>